<evidence type="ECO:0000313" key="8">
    <source>
        <dbReference type="Proteomes" id="UP001185863"/>
    </source>
</evidence>
<comment type="caution">
    <text evidence="7">The sequence shown here is derived from an EMBL/GenBank/DDBJ whole genome shotgun (WGS) entry which is preliminary data.</text>
</comment>
<dbReference type="AlphaFoldDB" id="A0AAE5A7G4"/>
<reference evidence="7" key="1">
    <citation type="submission" date="2023-10" db="EMBL/GenBank/DDBJ databases">
        <title>Development of a sustainable strategy for remediation of hydrocarbon-contaminated territories based on the waste exchange concept.</title>
        <authorList>
            <person name="Krivoruchko A."/>
        </authorList>
    </citation>
    <scope>NUCLEOTIDE SEQUENCE</scope>
    <source>
        <strain evidence="7">IEGM 68</strain>
    </source>
</reference>
<evidence type="ECO:0000256" key="1">
    <source>
        <dbReference type="ARBA" id="ARBA00010165"/>
    </source>
</evidence>
<dbReference type="SUPFAM" id="SSF56112">
    <property type="entry name" value="Protein kinase-like (PK-like)"/>
    <property type="match status" value="1"/>
</dbReference>
<dbReference type="EC" id="2.7.1.-" evidence="7"/>
<dbReference type="Pfam" id="PF01636">
    <property type="entry name" value="APH"/>
    <property type="match status" value="1"/>
</dbReference>
<dbReference type="PANTHER" id="PTHR34273:SF2">
    <property type="entry name" value="METHYLTHIORIBOSE KINASE"/>
    <property type="match status" value="1"/>
</dbReference>
<organism evidence="7 8">
    <name type="scientific">Rhodococcus oxybenzonivorans</name>
    <dbReference type="NCBI Taxonomy" id="1990687"/>
    <lineage>
        <taxon>Bacteria</taxon>
        <taxon>Bacillati</taxon>
        <taxon>Actinomycetota</taxon>
        <taxon>Actinomycetes</taxon>
        <taxon>Mycobacteriales</taxon>
        <taxon>Nocardiaceae</taxon>
        <taxon>Rhodococcus</taxon>
    </lineage>
</organism>
<dbReference type="Proteomes" id="UP001185863">
    <property type="component" value="Unassembled WGS sequence"/>
</dbReference>
<dbReference type="RefSeq" id="WP_317743801.1">
    <property type="nucleotide sequence ID" value="NZ_JAWLUP010000063.1"/>
</dbReference>
<evidence type="ECO:0000259" key="6">
    <source>
        <dbReference type="Pfam" id="PF01636"/>
    </source>
</evidence>
<keyword evidence="3" id="KW-0547">Nucleotide-binding</keyword>
<keyword evidence="2 7" id="KW-0808">Transferase</keyword>
<protein>
    <submittedName>
        <fullName evidence="7">Aminoglycoside phosphotransferase family protein</fullName>
        <ecNumber evidence="7">2.7.1.-</ecNumber>
    </submittedName>
</protein>
<accession>A0AAE5A7G4</accession>
<dbReference type="InterPro" id="IPR002575">
    <property type="entry name" value="Aminoglycoside_PTrfase"/>
</dbReference>
<proteinExistence type="inferred from homology"/>
<dbReference type="Gene3D" id="3.90.1200.10">
    <property type="match status" value="1"/>
</dbReference>
<feature type="domain" description="Aminoglycoside phosphotransferase" evidence="6">
    <location>
        <begin position="34"/>
        <end position="249"/>
    </location>
</feature>
<name>A0AAE5A7G4_9NOCA</name>
<dbReference type="EMBL" id="JAWLUP010000063">
    <property type="protein sequence ID" value="MDV7266900.1"/>
    <property type="molecule type" value="Genomic_DNA"/>
</dbReference>
<dbReference type="PANTHER" id="PTHR34273">
    <property type="entry name" value="METHYLTHIORIBOSE KINASE"/>
    <property type="match status" value="1"/>
</dbReference>
<sequence>MTIHPIDNTTTGLADEVTAFLIDRGLANEDTPLDIAPLSGGVSNDVLAVSGPGVDVVVKRALPKLRVEADWYASPQRLITEAHAIDAAGTLLPHHVPPMLALDEDRHLMALARAPRDFTEWKTDLLAGQVAPHIGAVLGRLSATLHAESSDNPVMRNTFADTDAFLELRVDPFYRWTSAHHHDLAPAIEATVDHMLATRMCLVHGDFSPKNILTGADGLWIIDWEVTHIGDPTFDVAFMLAHFVCKALHTPSAAHEFRDLARAFLDAYLTHPQPRLPELDRDHLLRQIGCLLLARVDGKSPATYLSPAARAQALQIARQVLLHPRPTFDLLWRN</sequence>
<keyword evidence="4" id="KW-0418">Kinase</keyword>
<evidence type="ECO:0000313" key="7">
    <source>
        <dbReference type="EMBL" id="MDV7266900.1"/>
    </source>
</evidence>
<evidence type="ECO:0000256" key="4">
    <source>
        <dbReference type="ARBA" id="ARBA00022777"/>
    </source>
</evidence>
<dbReference type="GO" id="GO:0016301">
    <property type="term" value="F:kinase activity"/>
    <property type="evidence" value="ECO:0007669"/>
    <property type="project" value="UniProtKB-KW"/>
</dbReference>
<gene>
    <name evidence="7" type="ORF">R4315_20425</name>
</gene>
<keyword evidence="5" id="KW-0067">ATP-binding</keyword>
<dbReference type="InterPro" id="IPR011009">
    <property type="entry name" value="Kinase-like_dom_sf"/>
</dbReference>
<evidence type="ECO:0000256" key="2">
    <source>
        <dbReference type="ARBA" id="ARBA00022679"/>
    </source>
</evidence>
<evidence type="ECO:0000256" key="3">
    <source>
        <dbReference type="ARBA" id="ARBA00022741"/>
    </source>
</evidence>
<comment type="similarity">
    <text evidence="1">Belongs to the methylthioribose kinase family.</text>
</comment>
<dbReference type="Gene3D" id="3.30.200.20">
    <property type="entry name" value="Phosphorylase Kinase, domain 1"/>
    <property type="match status" value="1"/>
</dbReference>
<dbReference type="GO" id="GO:0005524">
    <property type="term" value="F:ATP binding"/>
    <property type="evidence" value="ECO:0007669"/>
    <property type="project" value="UniProtKB-KW"/>
</dbReference>
<evidence type="ECO:0000256" key="5">
    <source>
        <dbReference type="ARBA" id="ARBA00022840"/>
    </source>
</evidence>